<evidence type="ECO:0000313" key="4">
    <source>
        <dbReference type="Proteomes" id="UP001152320"/>
    </source>
</evidence>
<dbReference type="InterPro" id="IPR050951">
    <property type="entry name" value="Retrovirus_Pol_polyprotein"/>
</dbReference>
<evidence type="ECO:0000259" key="2">
    <source>
        <dbReference type="Pfam" id="PF17919"/>
    </source>
</evidence>
<dbReference type="InterPro" id="IPR043502">
    <property type="entry name" value="DNA/RNA_pol_sf"/>
</dbReference>
<comment type="caution">
    <text evidence="3">The sequence shown here is derived from an EMBL/GenBank/DDBJ whole genome shotgun (WGS) entry which is preliminary data.</text>
</comment>
<dbReference type="Proteomes" id="UP001152320">
    <property type="component" value="Chromosome 13"/>
</dbReference>
<dbReference type="GO" id="GO:0003824">
    <property type="term" value="F:catalytic activity"/>
    <property type="evidence" value="ECO:0007669"/>
    <property type="project" value="UniProtKB-KW"/>
</dbReference>
<proteinExistence type="predicted"/>
<dbReference type="AlphaFoldDB" id="A0A9Q1BPB1"/>
<dbReference type="EMBL" id="JAIZAY010000013">
    <property type="protein sequence ID" value="KAJ8030311.1"/>
    <property type="molecule type" value="Genomic_DNA"/>
</dbReference>
<feature type="domain" description="Reverse transcriptase/retrotransposon-derived protein RNase H-like" evidence="2">
    <location>
        <begin position="15"/>
        <end position="63"/>
    </location>
</feature>
<dbReference type="PANTHER" id="PTHR37984:SF5">
    <property type="entry name" value="PROTEIN NYNRIN-LIKE"/>
    <property type="match status" value="1"/>
</dbReference>
<dbReference type="PANTHER" id="PTHR37984">
    <property type="entry name" value="PROTEIN CBG26694"/>
    <property type="match status" value="1"/>
</dbReference>
<accession>A0A9Q1BPB1</accession>
<dbReference type="InterPro" id="IPR041577">
    <property type="entry name" value="RT_RNaseH_2"/>
</dbReference>
<dbReference type="SUPFAM" id="SSF56672">
    <property type="entry name" value="DNA/RNA polymerases"/>
    <property type="match status" value="1"/>
</dbReference>
<organism evidence="3 4">
    <name type="scientific">Holothuria leucospilota</name>
    <name type="common">Black long sea cucumber</name>
    <name type="synonym">Mertensiothuria leucospilota</name>
    <dbReference type="NCBI Taxonomy" id="206669"/>
    <lineage>
        <taxon>Eukaryota</taxon>
        <taxon>Metazoa</taxon>
        <taxon>Echinodermata</taxon>
        <taxon>Eleutherozoa</taxon>
        <taxon>Echinozoa</taxon>
        <taxon>Holothuroidea</taxon>
        <taxon>Aspidochirotacea</taxon>
        <taxon>Aspidochirotida</taxon>
        <taxon>Holothuriidae</taxon>
        <taxon>Holothuria</taxon>
    </lineage>
</organism>
<protein>
    <recommendedName>
        <fullName evidence="2">Reverse transcriptase/retrotransposon-derived protein RNase H-like domain-containing protein</fullName>
    </recommendedName>
</protein>
<dbReference type="Pfam" id="PF17919">
    <property type="entry name" value="RT_RNaseH_2"/>
    <property type="match status" value="1"/>
</dbReference>
<dbReference type="InterPro" id="IPR043128">
    <property type="entry name" value="Rev_trsase/Diguanyl_cyclase"/>
</dbReference>
<gene>
    <name evidence="3" type="ORF">HOLleu_26685</name>
</gene>
<reference evidence="3" key="1">
    <citation type="submission" date="2021-10" db="EMBL/GenBank/DDBJ databases">
        <title>Tropical sea cucumber genome reveals ecological adaptation and Cuvierian tubules defense mechanism.</title>
        <authorList>
            <person name="Chen T."/>
        </authorList>
    </citation>
    <scope>NUCLEOTIDE SEQUENCE</scope>
    <source>
        <strain evidence="3">Nanhai2018</strain>
        <tissue evidence="3">Muscle</tissue>
    </source>
</reference>
<evidence type="ECO:0000256" key="1">
    <source>
        <dbReference type="ARBA" id="ARBA00023268"/>
    </source>
</evidence>
<evidence type="ECO:0000313" key="3">
    <source>
        <dbReference type="EMBL" id="KAJ8030311.1"/>
    </source>
</evidence>
<dbReference type="OrthoDB" id="6765319at2759"/>
<keyword evidence="4" id="KW-1185">Reference proteome</keyword>
<dbReference type="Gene3D" id="3.30.70.270">
    <property type="match status" value="1"/>
</dbReference>
<keyword evidence="1" id="KW-0511">Multifunctional enzyme</keyword>
<name>A0A9Q1BPB1_HOLLE</name>
<sequence>MAPLYALKGSKEFKWTAECNEAFVRVKELLISSNDLVHYSSNNPVGLAVDAYGLGAVISHTDTHVLRG</sequence>